<gene>
    <name evidence="1" type="ORF">PIB30_026498</name>
</gene>
<organism evidence="1 2">
    <name type="scientific">Stylosanthes scabra</name>
    <dbReference type="NCBI Taxonomy" id="79078"/>
    <lineage>
        <taxon>Eukaryota</taxon>
        <taxon>Viridiplantae</taxon>
        <taxon>Streptophyta</taxon>
        <taxon>Embryophyta</taxon>
        <taxon>Tracheophyta</taxon>
        <taxon>Spermatophyta</taxon>
        <taxon>Magnoliopsida</taxon>
        <taxon>eudicotyledons</taxon>
        <taxon>Gunneridae</taxon>
        <taxon>Pentapetalae</taxon>
        <taxon>rosids</taxon>
        <taxon>fabids</taxon>
        <taxon>Fabales</taxon>
        <taxon>Fabaceae</taxon>
        <taxon>Papilionoideae</taxon>
        <taxon>50 kb inversion clade</taxon>
        <taxon>dalbergioids sensu lato</taxon>
        <taxon>Dalbergieae</taxon>
        <taxon>Pterocarpus clade</taxon>
        <taxon>Stylosanthes</taxon>
    </lineage>
</organism>
<proteinExistence type="predicted"/>
<evidence type="ECO:0000313" key="1">
    <source>
        <dbReference type="EMBL" id="MED6206403.1"/>
    </source>
</evidence>
<dbReference type="Proteomes" id="UP001341840">
    <property type="component" value="Unassembled WGS sequence"/>
</dbReference>
<accession>A0ABU6YC86</accession>
<reference evidence="1 2" key="1">
    <citation type="journal article" date="2023" name="Plants (Basel)">
        <title>Bridging the Gap: Combining Genomics and Transcriptomics Approaches to Understand Stylosanthes scabra, an Orphan Legume from the Brazilian Caatinga.</title>
        <authorList>
            <person name="Ferreira-Neto J.R.C."/>
            <person name="da Silva M.D."/>
            <person name="Binneck E."/>
            <person name="de Melo N.F."/>
            <person name="da Silva R.H."/>
            <person name="de Melo A.L.T.M."/>
            <person name="Pandolfi V."/>
            <person name="Bustamante F.O."/>
            <person name="Brasileiro-Vidal A.C."/>
            <person name="Benko-Iseppon A.M."/>
        </authorList>
    </citation>
    <scope>NUCLEOTIDE SEQUENCE [LARGE SCALE GENOMIC DNA]</scope>
    <source>
        <tissue evidence="1">Leaves</tissue>
    </source>
</reference>
<comment type="caution">
    <text evidence="1">The sequence shown here is derived from an EMBL/GenBank/DDBJ whole genome shotgun (WGS) entry which is preliminary data.</text>
</comment>
<dbReference type="EMBL" id="JASCZI010241755">
    <property type="protein sequence ID" value="MED6206403.1"/>
    <property type="molecule type" value="Genomic_DNA"/>
</dbReference>
<keyword evidence="2" id="KW-1185">Reference proteome</keyword>
<protein>
    <submittedName>
        <fullName evidence="1">Uncharacterized protein</fullName>
    </submittedName>
</protein>
<sequence length="118" mass="13530">MAARDRRLNHCQRPVSRRGVVIKVNTQIQLRINDVQETSRGQSVVFGIGIRRRLLRWKCNREKIILVCAVSDLYIGKVAEKLEKSITLDMKEMKTAVLGGEWQSVETPFAMRFGTLES</sequence>
<name>A0ABU6YC86_9FABA</name>
<evidence type="ECO:0000313" key="2">
    <source>
        <dbReference type="Proteomes" id="UP001341840"/>
    </source>
</evidence>